<dbReference type="AlphaFoldDB" id="A0A3P8IF41"/>
<evidence type="ECO:0000313" key="2">
    <source>
        <dbReference type="Proteomes" id="UP000272942"/>
    </source>
</evidence>
<reference evidence="1 2" key="1">
    <citation type="submission" date="2018-11" db="EMBL/GenBank/DDBJ databases">
        <authorList>
            <consortium name="Pathogen Informatics"/>
        </authorList>
    </citation>
    <scope>NUCLEOTIDE SEQUENCE [LARGE SCALE GENOMIC DNA]</scope>
    <source>
        <strain evidence="1 2">Egypt</strain>
    </source>
</reference>
<accession>A0A3P8IF41</accession>
<evidence type="ECO:0000313" key="1">
    <source>
        <dbReference type="EMBL" id="VDP94578.1"/>
    </source>
</evidence>
<dbReference type="EMBL" id="UZAN01068485">
    <property type="protein sequence ID" value="VDP94578.1"/>
    <property type="molecule type" value="Genomic_DNA"/>
</dbReference>
<protein>
    <submittedName>
        <fullName evidence="1">Uncharacterized protein</fullName>
    </submittedName>
</protein>
<dbReference type="Proteomes" id="UP000272942">
    <property type="component" value="Unassembled WGS sequence"/>
</dbReference>
<proteinExistence type="predicted"/>
<organism evidence="1 2">
    <name type="scientific">Echinostoma caproni</name>
    <dbReference type="NCBI Taxonomy" id="27848"/>
    <lineage>
        <taxon>Eukaryota</taxon>
        <taxon>Metazoa</taxon>
        <taxon>Spiralia</taxon>
        <taxon>Lophotrochozoa</taxon>
        <taxon>Platyhelminthes</taxon>
        <taxon>Trematoda</taxon>
        <taxon>Digenea</taxon>
        <taxon>Plagiorchiida</taxon>
        <taxon>Echinostomata</taxon>
        <taxon>Echinostomatoidea</taxon>
        <taxon>Echinostomatidae</taxon>
        <taxon>Echinostoma</taxon>
    </lineage>
</organism>
<name>A0A3P8IF41_9TREM</name>
<gene>
    <name evidence="1" type="ORF">ECPE_LOCUS17289</name>
</gene>
<sequence length="124" mass="13196">MDKFRLRSSNRNTANSPAETDNLGLTSLLGLSVLAGAGAGLLRSVSTTGPGGAGLWTMGDQLELDGNGDQLLDRVNHGRNAFRASNTPELPIQRYLANQVGDQVFCGVLQRKFRILGICVGLLQ</sequence>
<keyword evidence="2" id="KW-1185">Reference proteome</keyword>